<name>A0AAV4QV12_CAEEX</name>
<gene>
    <name evidence="1" type="ORF">CEXT_426101</name>
</gene>
<evidence type="ECO:0000313" key="2">
    <source>
        <dbReference type="Proteomes" id="UP001054945"/>
    </source>
</evidence>
<dbReference type="Proteomes" id="UP001054945">
    <property type="component" value="Unassembled WGS sequence"/>
</dbReference>
<keyword evidence="2" id="KW-1185">Reference proteome</keyword>
<evidence type="ECO:0000313" key="1">
    <source>
        <dbReference type="EMBL" id="GIY12706.1"/>
    </source>
</evidence>
<protein>
    <submittedName>
        <fullName evidence="1">Uncharacterized protein</fullName>
    </submittedName>
</protein>
<proteinExistence type="predicted"/>
<organism evidence="1 2">
    <name type="scientific">Caerostris extrusa</name>
    <name type="common">Bark spider</name>
    <name type="synonym">Caerostris bankana</name>
    <dbReference type="NCBI Taxonomy" id="172846"/>
    <lineage>
        <taxon>Eukaryota</taxon>
        <taxon>Metazoa</taxon>
        <taxon>Ecdysozoa</taxon>
        <taxon>Arthropoda</taxon>
        <taxon>Chelicerata</taxon>
        <taxon>Arachnida</taxon>
        <taxon>Araneae</taxon>
        <taxon>Araneomorphae</taxon>
        <taxon>Entelegynae</taxon>
        <taxon>Araneoidea</taxon>
        <taxon>Araneidae</taxon>
        <taxon>Caerostris</taxon>
    </lineage>
</organism>
<comment type="caution">
    <text evidence="1">The sequence shown here is derived from an EMBL/GenBank/DDBJ whole genome shotgun (WGS) entry which is preliminary data.</text>
</comment>
<accession>A0AAV4QV12</accession>
<dbReference type="AlphaFoldDB" id="A0AAV4QV12"/>
<sequence>MLLPVDWISILLRPIQHFGPSDINEHERLALIRRLNAAAEPGAEYWSQWLTLGGCHEQASPKGPDARQVWRPKKNLAESECKKWIGFSKVFFKIARHL</sequence>
<reference evidence="1 2" key="1">
    <citation type="submission" date="2021-06" db="EMBL/GenBank/DDBJ databases">
        <title>Caerostris extrusa draft genome.</title>
        <authorList>
            <person name="Kono N."/>
            <person name="Arakawa K."/>
        </authorList>
    </citation>
    <scope>NUCLEOTIDE SEQUENCE [LARGE SCALE GENOMIC DNA]</scope>
</reference>
<dbReference type="EMBL" id="BPLR01006839">
    <property type="protein sequence ID" value="GIY12706.1"/>
    <property type="molecule type" value="Genomic_DNA"/>
</dbReference>